<comment type="caution">
    <text evidence="2">The sequence shown here is derived from an EMBL/GenBank/DDBJ whole genome shotgun (WGS) entry which is preliminary data.</text>
</comment>
<organism evidence="2 3">
    <name type="scientific">Glaciimonas soli</name>
    <dbReference type="NCBI Taxonomy" id="2590999"/>
    <lineage>
        <taxon>Bacteria</taxon>
        <taxon>Pseudomonadati</taxon>
        <taxon>Pseudomonadota</taxon>
        <taxon>Betaproteobacteria</taxon>
        <taxon>Burkholderiales</taxon>
        <taxon>Oxalobacteraceae</taxon>
        <taxon>Glaciimonas</taxon>
    </lineage>
</organism>
<dbReference type="Proteomes" id="UP000451565">
    <property type="component" value="Unassembled WGS sequence"/>
</dbReference>
<accession>A0A843YTX8</accession>
<dbReference type="RefSeq" id="WP_153234661.1">
    <property type="nucleotide sequence ID" value="NZ_WINI01000004.1"/>
</dbReference>
<evidence type="ECO:0000313" key="2">
    <source>
        <dbReference type="EMBL" id="MQR01063.1"/>
    </source>
</evidence>
<keyword evidence="3" id="KW-1185">Reference proteome</keyword>
<dbReference type="OrthoDB" id="8913515at2"/>
<gene>
    <name evidence="2" type="ORF">GEV47_10250</name>
</gene>
<proteinExistence type="predicted"/>
<dbReference type="EMBL" id="WINI01000004">
    <property type="protein sequence ID" value="MQR01063.1"/>
    <property type="molecule type" value="Genomic_DNA"/>
</dbReference>
<dbReference type="AlphaFoldDB" id="A0A843YTX8"/>
<feature type="signal peptide" evidence="1">
    <location>
        <begin position="1"/>
        <end position="23"/>
    </location>
</feature>
<feature type="chain" id="PRO_5032628178" description="Lipoprotein" evidence="1">
    <location>
        <begin position="24"/>
        <end position="148"/>
    </location>
</feature>
<reference evidence="2 3" key="1">
    <citation type="submission" date="2019-10" db="EMBL/GenBank/DDBJ databases">
        <title>Glaciimonas soli sp. nov., a psychrophilic bacterium isolated from the forest soil of a high elevation mountain in Taiwan.</title>
        <authorList>
            <person name="Wang L.-T."/>
            <person name="Shieh W.Y."/>
        </authorList>
    </citation>
    <scope>NUCLEOTIDE SEQUENCE [LARGE SCALE GENOMIC DNA]</scope>
    <source>
        <strain evidence="2 3">GS1</strain>
    </source>
</reference>
<name>A0A843YTX8_9BURK</name>
<keyword evidence="1" id="KW-0732">Signal</keyword>
<sequence>MKAIKFFSGLFFAFSLTSGIAHAAENNQPVIVGADVDAHGCKPSTGYSWSVLQNECVQYFSYRPRLNDLRRTTQAGFFWMNPEKKKVEFFGGGFSPSLVLTLQRNKWSQRHPRYQSTDGRYIFTSVKGKWVLLDNRAKTTNKRLFEQE</sequence>
<evidence type="ECO:0000313" key="3">
    <source>
        <dbReference type="Proteomes" id="UP000451565"/>
    </source>
</evidence>
<evidence type="ECO:0008006" key="4">
    <source>
        <dbReference type="Google" id="ProtNLM"/>
    </source>
</evidence>
<protein>
    <recommendedName>
        <fullName evidence="4">Lipoprotein</fullName>
    </recommendedName>
</protein>
<evidence type="ECO:0000256" key="1">
    <source>
        <dbReference type="SAM" id="SignalP"/>
    </source>
</evidence>